<evidence type="ECO:0000259" key="6">
    <source>
        <dbReference type="Pfam" id="PF13458"/>
    </source>
</evidence>
<dbReference type="InterPro" id="IPR051010">
    <property type="entry name" value="BCAA_transport"/>
</dbReference>
<dbReference type="InterPro" id="IPR028082">
    <property type="entry name" value="Peripla_BP_I"/>
</dbReference>
<evidence type="ECO:0000256" key="2">
    <source>
        <dbReference type="ARBA" id="ARBA00022448"/>
    </source>
</evidence>
<feature type="signal peptide" evidence="5">
    <location>
        <begin position="1"/>
        <end position="16"/>
    </location>
</feature>
<dbReference type="PANTHER" id="PTHR30483">
    <property type="entry name" value="LEUCINE-SPECIFIC-BINDING PROTEIN"/>
    <property type="match status" value="1"/>
</dbReference>
<dbReference type="PANTHER" id="PTHR30483:SF6">
    <property type="entry name" value="PERIPLASMIC BINDING PROTEIN OF ABC TRANSPORTER FOR NATURAL AMINO ACIDS"/>
    <property type="match status" value="1"/>
</dbReference>
<dbReference type="InterPro" id="IPR000709">
    <property type="entry name" value="Leu_Ile_Val-bd"/>
</dbReference>
<evidence type="ECO:0000313" key="7">
    <source>
        <dbReference type="EMBL" id="PZR07000.1"/>
    </source>
</evidence>
<evidence type="ECO:0000256" key="3">
    <source>
        <dbReference type="ARBA" id="ARBA00022729"/>
    </source>
</evidence>
<reference evidence="7 8" key="1">
    <citation type="submission" date="2017-08" db="EMBL/GenBank/DDBJ databases">
        <title>Infants hospitalized years apart are colonized by the same room-sourced microbial strains.</title>
        <authorList>
            <person name="Brooks B."/>
            <person name="Olm M.R."/>
            <person name="Firek B.A."/>
            <person name="Baker R."/>
            <person name="Thomas B.C."/>
            <person name="Morowitz M.J."/>
            <person name="Banfield J.F."/>
        </authorList>
    </citation>
    <scope>NUCLEOTIDE SEQUENCE [LARGE SCALE GENOMIC DNA]</scope>
    <source>
        <strain evidence="7">S2_003_000_R2_14</strain>
    </source>
</reference>
<feature type="chain" id="PRO_5015930628" evidence="5">
    <location>
        <begin position="17"/>
        <end position="396"/>
    </location>
</feature>
<evidence type="ECO:0000313" key="8">
    <source>
        <dbReference type="Proteomes" id="UP000249061"/>
    </source>
</evidence>
<feature type="domain" description="Leucine-binding protein" evidence="6">
    <location>
        <begin position="51"/>
        <end position="386"/>
    </location>
</feature>
<dbReference type="PROSITE" id="PS51257">
    <property type="entry name" value="PROKAR_LIPOPROTEIN"/>
    <property type="match status" value="1"/>
</dbReference>
<organism evidence="7 8">
    <name type="scientific">Archangium gephyra</name>
    <dbReference type="NCBI Taxonomy" id="48"/>
    <lineage>
        <taxon>Bacteria</taxon>
        <taxon>Pseudomonadati</taxon>
        <taxon>Myxococcota</taxon>
        <taxon>Myxococcia</taxon>
        <taxon>Myxococcales</taxon>
        <taxon>Cystobacterineae</taxon>
        <taxon>Archangiaceae</taxon>
        <taxon>Archangium</taxon>
    </lineage>
</organism>
<accession>A0A2W5SVP3</accession>
<sequence length="396" mass="42205">MRISLLAALASLSLMAACEKKNPDPVKPPDAAKTDVKAVENKPAEDVILLGEVGSLTGSEAAFGISTRNGIELAIEEANAAGGVKGKKLQVRVYDDQSKPEEAGNAATRLVTQDKVVAILGEVASSNSLAMAPKAQAAQVPMVSPSSTNPRVTEVGDYIFRVCFIDPFQGAVMARYSREKLKFNNVAILTDKKSAYSEGLTEVFKTKFAEAGGKIVGIEAYSKGDTDFRAQLTNIKKLKPEGLYVPGYYQDVALIAEQARELGIKTVMMGGDGWDSEKLFELGGTAVEGSYVSNHYSSDDPSPRVQDFIKRYEAKFKAKPDSLAALGYDSAGVVIEALKRAPDSSGPALRDAIAQTKDYPGVAGTITLDAQRNPVKPAVVLKVEGGKFKYVDTVSP</sequence>
<protein>
    <submittedName>
        <fullName evidence="7">Ethanolamine utilization protein EutJ</fullName>
    </submittedName>
</protein>
<name>A0A2W5SVP3_9BACT</name>
<evidence type="ECO:0000256" key="1">
    <source>
        <dbReference type="ARBA" id="ARBA00010062"/>
    </source>
</evidence>
<dbReference type="InterPro" id="IPR028081">
    <property type="entry name" value="Leu-bd"/>
</dbReference>
<dbReference type="CDD" id="cd06347">
    <property type="entry name" value="PBP1_ABC_LivK_ligand_binding-like"/>
    <property type="match status" value="1"/>
</dbReference>
<comment type="similarity">
    <text evidence="1">Belongs to the leucine-binding protein family.</text>
</comment>
<keyword evidence="2" id="KW-0813">Transport</keyword>
<gene>
    <name evidence="7" type="ORF">DI536_29195</name>
</gene>
<evidence type="ECO:0000256" key="5">
    <source>
        <dbReference type="SAM" id="SignalP"/>
    </source>
</evidence>
<keyword evidence="3 5" id="KW-0732">Signal</keyword>
<dbReference type="PRINTS" id="PR00337">
    <property type="entry name" value="LEUILEVALBP"/>
</dbReference>
<keyword evidence="4" id="KW-0029">Amino-acid transport</keyword>
<dbReference type="GO" id="GO:0006865">
    <property type="term" value="P:amino acid transport"/>
    <property type="evidence" value="ECO:0007669"/>
    <property type="project" value="UniProtKB-KW"/>
</dbReference>
<dbReference type="Pfam" id="PF13458">
    <property type="entry name" value="Peripla_BP_6"/>
    <property type="match status" value="1"/>
</dbReference>
<dbReference type="Gene3D" id="3.40.50.2300">
    <property type="match status" value="2"/>
</dbReference>
<dbReference type="EMBL" id="QFQP01000035">
    <property type="protein sequence ID" value="PZR07000.1"/>
    <property type="molecule type" value="Genomic_DNA"/>
</dbReference>
<comment type="caution">
    <text evidence="7">The sequence shown here is derived from an EMBL/GenBank/DDBJ whole genome shotgun (WGS) entry which is preliminary data.</text>
</comment>
<dbReference type="SUPFAM" id="SSF53822">
    <property type="entry name" value="Periplasmic binding protein-like I"/>
    <property type="match status" value="1"/>
</dbReference>
<dbReference type="Proteomes" id="UP000249061">
    <property type="component" value="Unassembled WGS sequence"/>
</dbReference>
<proteinExistence type="inferred from homology"/>
<dbReference type="AlphaFoldDB" id="A0A2W5SVP3"/>
<evidence type="ECO:0000256" key="4">
    <source>
        <dbReference type="ARBA" id="ARBA00022970"/>
    </source>
</evidence>